<sequence length="178" mass="19532">MTKVNSVYDKAADDLEPPFNVYAGRDTSKFAITKFMPSLAQQEFAAECDVNAIMARYSKTGTVPVYADRQPFYVDNIDMPDFQAMQNILISARESFMSLPADVRRQFDNDPAKFVDFATDPENDQKLREWNMLSPEALQRLDAAQAAADANAAAEAVQAAEKAAGGDNKPAKPVKGPS</sequence>
<dbReference type="InterPro" id="IPR014131">
    <property type="entry name" value="Chlamydia_phage_Vp3"/>
</dbReference>
<reference evidence="2" key="1">
    <citation type="submission" date="2018-12" db="EMBL/GenBank/DDBJ databases">
        <title>Singled stranded DNA viruses identified in blackflies (Austrosimulium ungulatum) sampled in New Zealand.</title>
        <authorList>
            <person name="Kraberger S."/>
            <person name="Fontenele R.S."/>
            <person name="Schmidlin K."/>
            <person name="Walters M."/>
            <person name="Varsani A."/>
        </authorList>
    </citation>
    <scope>NUCLEOTIDE SEQUENCE [LARGE SCALE GENOMIC DNA]</scope>
    <source>
        <strain evidence="2">174</strain>
    </source>
</reference>
<protein>
    <submittedName>
        <fullName evidence="2">Internal scaffolding protein</fullName>
    </submittedName>
</protein>
<dbReference type="EMBL" id="MK249219">
    <property type="protein sequence ID" value="QCQ85070.1"/>
    <property type="molecule type" value="Genomic_DNA"/>
</dbReference>
<dbReference type="Pfam" id="PF09675">
    <property type="entry name" value="Chlamy_scaf"/>
    <property type="match status" value="1"/>
</dbReference>
<evidence type="ECO:0000256" key="1">
    <source>
        <dbReference type="SAM" id="MobiDB-lite"/>
    </source>
</evidence>
<evidence type="ECO:0000313" key="2">
    <source>
        <dbReference type="EMBL" id="QCQ85070.1"/>
    </source>
</evidence>
<dbReference type="Proteomes" id="UP000324316">
    <property type="component" value="Segment"/>
</dbReference>
<feature type="region of interest" description="Disordered" evidence="1">
    <location>
        <begin position="158"/>
        <end position="178"/>
    </location>
</feature>
<name>A0A4P8PQA2_9VIRU</name>
<proteinExistence type="predicted"/>
<accession>A0A4P8PQA2</accession>
<organism evidence="2">
    <name type="scientific">Blackfly microvirus SF02</name>
    <dbReference type="NCBI Taxonomy" id="2576452"/>
    <lineage>
        <taxon>Viruses</taxon>
        <taxon>Monodnaviria</taxon>
        <taxon>Sangervirae</taxon>
        <taxon>Phixviricota</taxon>
        <taxon>Malgrandaviricetes</taxon>
        <taxon>Petitvirales</taxon>
        <taxon>Microviridae</taxon>
        <taxon>Microvirus</taxon>
    </lineage>
</organism>